<organism evidence="1 2">
    <name type="scientific">Zymoseptoria tritici ST99CH_1E4</name>
    <dbReference type="NCBI Taxonomy" id="1276532"/>
    <lineage>
        <taxon>Eukaryota</taxon>
        <taxon>Fungi</taxon>
        <taxon>Dikarya</taxon>
        <taxon>Ascomycota</taxon>
        <taxon>Pezizomycotina</taxon>
        <taxon>Dothideomycetes</taxon>
        <taxon>Dothideomycetidae</taxon>
        <taxon>Mycosphaerellales</taxon>
        <taxon>Mycosphaerellaceae</taxon>
        <taxon>Zymoseptoria</taxon>
    </lineage>
</organism>
<name>A0A2H1H8Y1_ZYMTR</name>
<evidence type="ECO:0000313" key="1">
    <source>
        <dbReference type="EMBL" id="SMR62223.1"/>
    </source>
</evidence>
<evidence type="ECO:0000313" key="2">
    <source>
        <dbReference type="Proteomes" id="UP000245764"/>
    </source>
</evidence>
<reference evidence="2" key="1">
    <citation type="submission" date="2017-05" db="EMBL/GenBank/DDBJ databases">
        <authorList>
            <person name="Song R."/>
            <person name="Chenine A.L."/>
            <person name="Ruprecht R.M."/>
        </authorList>
    </citation>
    <scope>NUCLEOTIDE SEQUENCE [LARGE SCALE GENOMIC DNA]</scope>
</reference>
<accession>A0A2H1H8Y1</accession>
<dbReference type="EMBL" id="LT854266">
    <property type="protein sequence ID" value="SMR62223.1"/>
    <property type="molecule type" value="Genomic_DNA"/>
</dbReference>
<dbReference type="Proteomes" id="UP000245764">
    <property type="component" value="Chromosome 14"/>
</dbReference>
<protein>
    <submittedName>
        <fullName evidence="1">Uncharacterized protein</fullName>
    </submittedName>
</protein>
<sequence length="121" mass="13163">MGKDAQSGNRDSVQVTHDVASRQPINSLLRSRILPAFSCSSRTKPFERQCVYSNTDIVAVIGLQFCTLSTKSSTSATTVSALSLRRSSELPTSFIELHGRTFGSTTPPLRHIPQLSSINLP</sequence>
<proteinExistence type="predicted"/>
<gene>
    <name evidence="1" type="ORF">ZT1E4_G11536</name>
</gene>
<dbReference type="AlphaFoldDB" id="A0A2H1H8Y1"/>